<evidence type="ECO:0000256" key="1">
    <source>
        <dbReference type="SAM" id="MobiDB-lite"/>
    </source>
</evidence>
<dbReference type="EMBL" id="JAAMPC010000002">
    <property type="protein sequence ID" value="KAG2327441.1"/>
    <property type="molecule type" value="Genomic_DNA"/>
</dbReference>
<evidence type="ECO:0000313" key="2">
    <source>
        <dbReference type="EMBL" id="KAG2327441.1"/>
    </source>
</evidence>
<proteinExistence type="predicted"/>
<accession>A0A8X7WCR4</accession>
<feature type="region of interest" description="Disordered" evidence="1">
    <location>
        <begin position="1"/>
        <end position="81"/>
    </location>
</feature>
<dbReference type="Proteomes" id="UP000886595">
    <property type="component" value="Unassembled WGS sequence"/>
</dbReference>
<dbReference type="AlphaFoldDB" id="A0A8X7WCR4"/>
<name>A0A8X7WCR4_BRACI</name>
<keyword evidence="3" id="KW-1185">Reference proteome</keyword>
<feature type="compositionally biased region" description="Basic and acidic residues" evidence="1">
    <location>
        <begin position="26"/>
        <end position="35"/>
    </location>
</feature>
<sequence length="81" mass="8842">MGSALRQGPGVHSIQPEGRSPVVRMKAQEGNEARRPSVSFEVTTSPVHQDDLTHAIDPQKARIENTPTTIPNLDVNNPAKY</sequence>
<evidence type="ECO:0000313" key="3">
    <source>
        <dbReference type="Proteomes" id="UP000886595"/>
    </source>
</evidence>
<organism evidence="2 3">
    <name type="scientific">Brassica carinata</name>
    <name type="common">Ethiopian mustard</name>
    <name type="synonym">Abyssinian cabbage</name>
    <dbReference type="NCBI Taxonomy" id="52824"/>
    <lineage>
        <taxon>Eukaryota</taxon>
        <taxon>Viridiplantae</taxon>
        <taxon>Streptophyta</taxon>
        <taxon>Embryophyta</taxon>
        <taxon>Tracheophyta</taxon>
        <taxon>Spermatophyta</taxon>
        <taxon>Magnoliopsida</taxon>
        <taxon>eudicotyledons</taxon>
        <taxon>Gunneridae</taxon>
        <taxon>Pentapetalae</taxon>
        <taxon>rosids</taxon>
        <taxon>malvids</taxon>
        <taxon>Brassicales</taxon>
        <taxon>Brassicaceae</taxon>
        <taxon>Brassiceae</taxon>
        <taxon>Brassica</taxon>
    </lineage>
</organism>
<feature type="compositionally biased region" description="Basic and acidic residues" evidence="1">
    <location>
        <begin position="48"/>
        <end position="63"/>
    </location>
</feature>
<comment type="caution">
    <text evidence="2">The sequence shown here is derived from an EMBL/GenBank/DDBJ whole genome shotgun (WGS) entry which is preliminary data.</text>
</comment>
<gene>
    <name evidence="2" type="ORF">Bca52824_010169</name>
</gene>
<reference evidence="2 3" key="1">
    <citation type="submission" date="2020-02" db="EMBL/GenBank/DDBJ databases">
        <authorList>
            <person name="Ma Q."/>
            <person name="Huang Y."/>
            <person name="Song X."/>
            <person name="Pei D."/>
        </authorList>
    </citation>
    <scope>NUCLEOTIDE SEQUENCE [LARGE SCALE GENOMIC DNA]</scope>
    <source>
        <strain evidence="2">Sxm20200214</strain>
        <tissue evidence="2">Leaf</tissue>
    </source>
</reference>
<protein>
    <submittedName>
        <fullName evidence="2">Uncharacterized protein</fullName>
    </submittedName>
</protein>
<feature type="compositionally biased region" description="Polar residues" evidence="1">
    <location>
        <begin position="65"/>
        <end position="75"/>
    </location>
</feature>